<sequence>MADHATPNLPSRDFTATAAFFAALGFGESWRDAGWMILERGGLTLEFFPYPDLDPAQSSFGCCLRLDDVAAFCAVIEAAGVPETTVGWPRFHRPRREAWGGWVGALIDPDGTLLRLVQEPD</sequence>
<name>A0A7X1KCN6_9SPHN</name>
<dbReference type="Proteomes" id="UP000520156">
    <property type="component" value="Unassembled WGS sequence"/>
</dbReference>
<dbReference type="CDD" id="cd08350">
    <property type="entry name" value="BLMT_like"/>
    <property type="match status" value="1"/>
</dbReference>
<keyword evidence="3" id="KW-0046">Antibiotic resistance</keyword>
<evidence type="ECO:0000259" key="4">
    <source>
        <dbReference type="PROSITE" id="PS51819"/>
    </source>
</evidence>
<dbReference type="SUPFAM" id="SSF54593">
    <property type="entry name" value="Glyoxalase/Bleomycin resistance protein/Dihydroxybiphenyl dioxygenase"/>
    <property type="match status" value="1"/>
</dbReference>
<keyword evidence="6" id="KW-1185">Reference proteome</keyword>
<dbReference type="PRINTS" id="PR00311">
    <property type="entry name" value="BLEOMYCINRST"/>
</dbReference>
<dbReference type="GO" id="GO:0046677">
    <property type="term" value="P:response to antibiotic"/>
    <property type="evidence" value="ECO:0007669"/>
    <property type="project" value="UniProtKB-KW"/>
</dbReference>
<dbReference type="InterPro" id="IPR037523">
    <property type="entry name" value="VOC_core"/>
</dbReference>
<comment type="similarity">
    <text evidence="1">Belongs to the bleomycin resistance protein family.</text>
</comment>
<dbReference type="InterPro" id="IPR000335">
    <property type="entry name" value="Bleomycin-R"/>
</dbReference>
<proteinExistence type="inferred from homology"/>
<comment type="caution">
    <text evidence="5">The sequence shown here is derived from an EMBL/GenBank/DDBJ whole genome shotgun (WGS) entry which is preliminary data.</text>
</comment>
<dbReference type="InterPro" id="IPR004360">
    <property type="entry name" value="Glyas_Fos-R_dOase_dom"/>
</dbReference>
<evidence type="ECO:0000313" key="6">
    <source>
        <dbReference type="Proteomes" id="UP000520156"/>
    </source>
</evidence>
<dbReference type="AlphaFoldDB" id="A0A7X1KCN6"/>
<dbReference type="InterPro" id="IPR029068">
    <property type="entry name" value="Glyas_Bleomycin-R_OHBP_Dase"/>
</dbReference>
<accession>A0A7X1KCN6</accession>
<dbReference type="EMBL" id="JACLAU010000017">
    <property type="protein sequence ID" value="MBC2652297.1"/>
    <property type="molecule type" value="Genomic_DNA"/>
</dbReference>
<gene>
    <name evidence="5" type="ORF">H7F49_11310</name>
</gene>
<dbReference type="PROSITE" id="PS51819">
    <property type="entry name" value="VOC"/>
    <property type="match status" value="1"/>
</dbReference>
<reference evidence="5 6" key="1">
    <citation type="submission" date="2020-08" db="EMBL/GenBank/DDBJ databases">
        <title>The genome sequence of Novosphingobium flavum 4Y4.</title>
        <authorList>
            <person name="Liu Y."/>
        </authorList>
    </citation>
    <scope>NUCLEOTIDE SEQUENCE [LARGE SCALE GENOMIC DNA]</scope>
    <source>
        <strain evidence="5 6">4Y4</strain>
    </source>
</reference>
<evidence type="ECO:0000256" key="1">
    <source>
        <dbReference type="ARBA" id="ARBA00011051"/>
    </source>
</evidence>
<evidence type="ECO:0000256" key="2">
    <source>
        <dbReference type="ARBA" id="ARBA00021572"/>
    </source>
</evidence>
<evidence type="ECO:0000256" key="3">
    <source>
        <dbReference type="ARBA" id="ARBA00023251"/>
    </source>
</evidence>
<dbReference type="RefSeq" id="WP_185683707.1">
    <property type="nucleotide sequence ID" value="NZ_JACLAU010000017.1"/>
</dbReference>
<protein>
    <recommendedName>
        <fullName evidence="2">Bleomycin resistance protein</fullName>
    </recommendedName>
</protein>
<dbReference type="Gene3D" id="3.10.180.10">
    <property type="entry name" value="2,3-Dihydroxybiphenyl 1,2-Dioxygenase, domain 1"/>
    <property type="match status" value="1"/>
</dbReference>
<dbReference type="Pfam" id="PF00903">
    <property type="entry name" value="Glyoxalase"/>
    <property type="match status" value="1"/>
</dbReference>
<evidence type="ECO:0000313" key="5">
    <source>
        <dbReference type="EMBL" id="MBC2652297.1"/>
    </source>
</evidence>
<feature type="domain" description="VOC" evidence="4">
    <location>
        <begin position="1"/>
        <end position="119"/>
    </location>
</feature>
<organism evidence="5 6">
    <name type="scientific">Novosphingobium aerophilum</name>
    <dbReference type="NCBI Taxonomy" id="2839843"/>
    <lineage>
        <taxon>Bacteria</taxon>
        <taxon>Pseudomonadati</taxon>
        <taxon>Pseudomonadota</taxon>
        <taxon>Alphaproteobacteria</taxon>
        <taxon>Sphingomonadales</taxon>
        <taxon>Sphingomonadaceae</taxon>
        <taxon>Novosphingobium</taxon>
    </lineage>
</organism>